<dbReference type="Gene3D" id="1.10.3470.10">
    <property type="entry name" value="ABC transporter involved in vitamin B12 uptake, BtuC"/>
    <property type="match status" value="1"/>
</dbReference>
<keyword evidence="5 8" id="KW-0812">Transmembrane</keyword>
<name>A0ABX7Y818_9ACTN</name>
<keyword evidence="3" id="KW-0813">Transport</keyword>
<dbReference type="EMBL" id="CP072384">
    <property type="protein sequence ID" value="QUC09181.1"/>
    <property type="molecule type" value="Genomic_DNA"/>
</dbReference>
<keyword evidence="4" id="KW-1003">Cell membrane</keyword>
<feature type="transmembrane region" description="Helical" evidence="8">
    <location>
        <begin position="94"/>
        <end position="113"/>
    </location>
</feature>
<dbReference type="SUPFAM" id="SSF81345">
    <property type="entry name" value="ABC transporter involved in vitamin B12 uptake, BtuC"/>
    <property type="match status" value="1"/>
</dbReference>
<evidence type="ECO:0000256" key="3">
    <source>
        <dbReference type="ARBA" id="ARBA00022448"/>
    </source>
</evidence>
<reference evidence="9 10" key="1">
    <citation type="submission" date="2021-03" db="EMBL/GenBank/DDBJ databases">
        <title>Human Oral Microbial Genomes.</title>
        <authorList>
            <person name="Johnston C.D."/>
            <person name="Chen T."/>
            <person name="Dewhirst F.E."/>
        </authorList>
    </citation>
    <scope>NUCLEOTIDE SEQUENCE [LARGE SCALE GENOMIC DNA]</scope>
    <source>
        <strain evidence="9 10">DSMZ 100122</strain>
    </source>
</reference>
<dbReference type="Pfam" id="PF01032">
    <property type="entry name" value="FecCD"/>
    <property type="match status" value="1"/>
</dbReference>
<comment type="similarity">
    <text evidence="2">Belongs to the binding-protein-dependent transport system permease family. FecCD subfamily.</text>
</comment>
<evidence type="ECO:0000313" key="9">
    <source>
        <dbReference type="EMBL" id="QUC09181.1"/>
    </source>
</evidence>
<gene>
    <name evidence="9" type="ORF">J5A65_05525</name>
</gene>
<dbReference type="InterPro" id="IPR000522">
    <property type="entry name" value="ABC_transptr_permease_BtuC"/>
</dbReference>
<evidence type="ECO:0000256" key="7">
    <source>
        <dbReference type="ARBA" id="ARBA00023136"/>
    </source>
</evidence>
<dbReference type="RefSeq" id="WP_212326324.1">
    <property type="nucleotide sequence ID" value="NZ_AP024463.1"/>
</dbReference>
<evidence type="ECO:0000256" key="4">
    <source>
        <dbReference type="ARBA" id="ARBA00022475"/>
    </source>
</evidence>
<dbReference type="PANTHER" id="PTHR30472:SF24">
    <property type="entry name" value="FERRIC ENTEROBACTIN TRANSPORT SYSTEM PERMEASE PROTEIN FEPG"/>
    <property type="match status" value="1"/>
</dbReference>
<evidence type="ECO:0000256" key="6">
    <source>
        <dbReference type="ARBA" id="ARBA00022989"/>
    </source>
</evidence>
<feature type="transmembrane region" description="Helical" evidence="8">
    <location>
        <begin position="304"/>
        <end position="324"/>
    </location>
</feature>
<keyword evidence="7 8" id="KW-0472">Membrane</keyword>
<evidence type="ECO:0000313" key="10">
    <source>
        <dbReference type="Proteomes" id="UP000678513"/>
    </source>
</evidence>
<comment type="subcellular location">
    <subcellularLocation>
        <location evidence="1">Cell membrane</location>
        <topology evidence="1">Multi-pass membrane protein</topology>
    </subcellularLocation>
</comment>
<proteinExistence type="inferred from homology"/>
<dbReference type="Proteomes" id="UP000678513">
    <property type="component" value="Chromosome"/>
</dbReference>
<evidence type="ECO:0000256" key="1">
    <source>
        <dbReference type="ARBA" id="ARBA00004651"/>
    </source>
</evidence>
<evidence type="ECO:0000256" key="8">
    <source>
        <dbReference type="SAM" id="Phobius"/>
    </source>
</evidence>
<organism evidence="9 10">
    <name type="scientific">Arachnia rubra</name>
    <dbReference type="NCBI Taxonomy" id="1547448"/>
    <lineage>
        <taxon>Bacteria</taxon>
        <taxon>Bacillati</taxon>
        <taxon>Actinomycetota</taxon>
        <taxon>Actinomycetes</taxon>
        <taxon>Propionibacteriales</taxon>
        <taxon>Propionibacteriaceae</taxon>
        <taxon>Arachnia</taxon>
    </lineage>
</organism>
<keyword evidence="6 8" id="KW-1133">Transmembrane helix</keyword>
<evidence type="ECO:0000256" key="5">
    <source>
        <dbReference type="ARBA" id="ARBA00022692"/>
    </source>
</evidence>
<dbReference type="InterPro" id="IPR037294">
    <property type="entry name" value="ABC_BtuC-like"/>
</dbReference>
<keyword evidence="10" id="KW-1185">Reference proteome</keyword>
<protein>
    <submittedName>
        <fullName evidence="9">Iron chelate uptake ABC transporter family permease subunit</fullName>
    </submittedName>
</protein>
<accession>A0ABX7Y818</accession>
<feature type="transmembrane region" description="Helical" evidence="8">
    <location>
        <begin position="149"/>
        <end position="170"/>
    </location>
</feature>
<sequence length="331" mass="33494">MSFRFRSRTWLVAVLVWAVALAGAILELLSGSVNMTPGEFWSALLGVGQRADMLLLWEFRMPRAVTGLAVGACLGASGCLFQSLSRNALGSPEIIGLTGGAGLGAVASVIIFGSFGWGTALGAAIGCLGAALLTWALSPRGFGGGNRLVLIGLGVASLIQPVTVLLLTRADSDSATSARLWLTGTLNARNWSHAVVGAVLFVVILPLALVISRHLDAAAPGEDFAAGLGVSRRFTQWVATSTGVALTAAAVAVAGPVSFVALAGPHVARRLLRGPTAPAGVAAGTGAALLVLADLIGANLPNGLQLPVGVTAGLLGGGYLLLLLNGQERKR</sequence>
<dbReference type="PANTHER" id="PTHR30472">
    <property type="entry name" value="FERRIC ENTEROBACTIN TRANSPORT SYSTEM PERMEASE PROTEIN"/>
    <property type="match status" value="1"/>
</dbReference>
<feature type="transmembrane region" description="Helical" evidence="8">
    <location>
        <begin position="190"/>
        <end position="211"/>
    </location>
</feature>
<feature type="transmembrane region" description="Helical" evidence="8">
    <location>
        <begin position="279"/>
        <end position="298"/>
    </location>
</feature>
<feature type="transmembrane region" description="Helical" evidence="8">
    <location>
        <begin position="119"/>
        <end position="137"/>
    </location>
</feature>
<evidence type="ECO:0000256" key="2">
    <source>
        <dbReference type="ARBA" id="ARBA00007935"/>
    </source>
</evidence>